<dbReference type="OrthoDB" id="6562at10239"/>
<keyword evidence="2" id="KW-1185">Reference proteome</keyword>
<gene>
    <name evidence="1" type="ORF">Sano_51</name>
</gene>
<sequence>MFYTGNFSSFVTLKASMEAALQNHGWALNGDGTLEKNGMYVRLVATDIYQIAAFAGTGSAVDPFPLPGAAPYGVKIMNFSGSPMNFPATYDLHVFEETDEVYLVINYNGDKYQQLSFGKSRVDQVGGTGMWLTGSFRSDVVQAATHLVYTNASDSYVGFGWSGMGCGLFHEVYNAPLGCSYIHTGLDSTGWKRVGTSEGDLMGSGDPVAALLQSLPSQFNQSTVLLPLLAVQRRLSKGQTIAADLQNARLCRNDNHLSGEIVTYGTDRWKVYPFHRKNAAVRNGVPWSTGADHSGTFAYAIRYTGP</sequence>
<organism evidence="1 2">
    <name type="scientific">Xylella phage Sano</name>
    <dbReference type="NCBI Taxonomy" id="1415148"/>
    <lineage>
        <taxon>Viruses</taxon>
        <taxon>Duplodnaviria</taxon>
        <taxon>Heunggongvirae</taxon>
        <taxon>Uroviricota</taxon>
        <taxon>Caudoviricetes</taxon>
        <taxon>Casjensviridae</taxon>
        <taxon>Sanovirus</taxon>
        <taxon>Sanovirus sano</taxon>
        <taxon>Xylella virus Sano</taxon>
    </lineage>
</organism>
<name>V5Q8F6_9CAUD</name>
<protein>
    <submittedName>
        <fullName evidence="1">Tail assembly protein</fullName>
    </submittedName>
</protein>
<evidence type="ECO:0000313" key="2">
    <source>
        <dbReference type="Proteomes" id="UP000018621"/>
    </source>
</evidence>
<dbReference type="EMBL" id="KF626665">
    <property type="protein sequence ID" value="AHB12071.1"/>
    <property type="molecule type" value="Genomic_DNA"/>
</dbReference>
<dbReference type="Proteomes" id="UP000018621">
    <property type="component" value="Segment"/>
</dbReference>
<accession>V5Q8F6</accession>
<evidence type="ECO:0000313" key="1">
    <source>
        <dbReference type="EMBL" id="AHB12071.1"/>
    </source>
</evidence>
<proteinExistence type="predicted"/>
<reference evidence="1 2" key="1">
    <citation type="journal article" date="2014" name="J. Bacteriol.">
        <title>Characterization of novel virulent broad-host-range phages of Xylella fastidiosa and Xanthomonas.</title>
        <authorList>
            <person name="Ahern S.J."/>
            <person name="Das M."/>
            <person name="Bhowmick T.S."/>
            <person name="Young R."/>
            <person name="Gonzalez C.F."/>
        </authorList>
    </citation>
    <scope>NUCLEOTIDE SEQUENCE [LARGE SCALE GENOMIC DNA]</scope>
</reference>